<dbReference type="Pfam" id="PF09834">
    <property type="entry name" value="DUF2061"/>
    <property type="match status" value="1"/>
</dbReference>
<sequence length="104" mass="11180">MAKQLEEKFGFDSEARTQALKTATYAVMHLVVAMAVAYALSGSWKIALGIGLIEPAVQTVAYTLHERVWKRAAARRGQLDEGSQGEAPRPLPADLSGDIRPATG</sequence>
<reference evidence="4" key="1">
    <citation type="submission" date="2021-04" db="EMBL/GenBank/DDBJ databases">
        <authorList>
            <person name="Zhang D.-C."/>
        </authorList>
    </citation>
    <scope>NUCLEOTIDE SEQUENCE</scope>
    <source>
        <strain evidence="4">CGMCC 1.15697</strain>
    </source>
</reference>
<dbReference type="EMBL" id="JAGMWN010000001">
    <property type="protein sequence ID" value="MBP5856087.1"/>
    <property type="molecule type" value="Genomic_DNA"/>
</dbReference>
<gene>
    <name evidence="4" type="ORF">KAJ83_03640</name>
</gene>
<dbReference type="InterPro" id="IPR018638">
    <property type="entry name" value="DUF2061_membrane"/>
</dbReference>
<accession>A0A8J7S5S1</accession>
<name>A0A8J7S5S1_9PROT</name>
<feature type="transmembrane region" description="Helical" evidence="2">
    <location>
        <begin position="20"/>
        <end position="40"/>
    </location>
</feature>
<organism evidence="4 5">
    <name type="scientific">Marivibrio halodurans</name>
    <dbReference type="NCBI Taxonomy" id="2039722"/>
    <lineage>
        <taxon>Bacteria</taxon>
        <taxon>Pseudomonadati</taxon>
        <taxon>Pseudomonadota</taxon>
        <taxon>Alphaproteobacteria</taxon>
        <taxon>Rhodospirillales</taxon>
        <taxon>Rhodospirillaceae</taxon>
        <taxon>Marivibrio</taxon>
    </lineage>
</organism>
<feature type="region of interest" description="Disordered" evidence="1">
    <location>
        <begin position="75"/>
        <end position="104"/>
    </location>
</feature>
<evidence type="ECO:0000256" key="1">
    <source>
        <dbReference type="SAM" id="MobiDB-lite"/>
    </source>
</evidence>
<comment type="caution">
    <text evidence="4">The sequence shown here is derived from an EMBL/GenBank/DDBJ whole genome shotgun (WGS) entry which is preliminary data.</text>
</comment>
<keyword evidence="5" id="KW-1185">Reference proteome</keyword>
<keyword evidence="2" id="KW-1133">Transmembrane helix</keyword>
<keyword evidence="2" id="KW-0812">Transmembrane</keyword>
<dbReference type="AlphaFoldDB" id="A0A8J7S5S1"/>
<feature type="domain" description="DUF2061" evidence="3">
    <location>
        <begin position="20"/>
        <end position="70"/>
    </location>
</feature>
<evidence type="ECO:0000313" key="4">
    <source>
        <dbReference type="EMBL" id="MBP5856087.1"/>
    </source>
</evidence>
<protein>
    <submittedName>
        <fullName evidence="4">DUF2061 domain-containing protein</fullName>
    </submittedName>
</protein>
<evidence type="ECO:0000313" key="5">
    <source>
        <dbReference type="Proteomes" id="UP000672602"/>
    </source>
</evidence>
<evidence type="ECO:0000259" key="3">
    <source>
        <dbReference type="Pfam" id="PF09834"/>
    </source>
</evidence>
<keyword evidence="2" id="KW-0472">Membrane</keyword>
<evidence type="ECO:0000256" key="2">
    <source>
        <dbReference type="SAM" id="Phobius"/>
    </source>
</evidence>
<proteinExistence type="predicted"/>
<dbReference type="Proteomes" id="UP000672602">
    <property type="component" value="Unassembled WGS sequence"/>
</dbReference>